<dbReference type="KEGG" id="psyt:DSAG12_00236"/>
<dbReference type="InterPro" id="IPR002559">
    <property type="entry name" value="Transposase_11"/>
</dbReference>
<dbReference type="RefSeq" id="WP_147661378.1">
    <property type="nucleotide sequence ID" value="NZ_CP042905.2"/>
</dbReference>
<reference evidence="2 3" key="2">
    <citation type="journal article" date="2024" name="Int. J. Syst. Evol. Microbiol.">
        <title>Promethearchaeum syntrophicum gen. nov., sp. nov., an anaerobic, obligately syntrophic archaeon, the first isolate of the lineage 'Asgard' archaea, and proposal of the new archaeal phylum Promethearchaeota phyl. nov. and kingdom Promethearchaeati regn. nov.</title>
        <authorList>
            <person name="Imachi H."/>
            <person name="Nobu M.K."/>
            <person name="Kato S."/>
            <person name="Takaki Y."/>
            <person name="Miyazaki M."/>
            <person name="Miyata M."/>
            <person name="Ogawara M."/>
            <person name="Saito Y."/>
            <person name="Sakai S."/>
            <person name="Tahara Y.O."/>
            <person name="Takano Y."/>
            <person name="Tasumi E."/>
            <person name="Uematsu K."/>
            <person name="Yoshimura T."/>
            <person name="Itoh T."/>
            <person name="Ohkuma M."/>
            <person name="Takai K."/>
        </authorList>
    </citation>
    <scope>NUCLEOTIDE SEQUENCE [LARGE SCALE GENOMIC DNA]</scope>
    <source>
        <strain evidence="2 3">MK-D1</strain>
    </source>
</reference>
<dbReference type="Proteomes" id="UP000321408">
    <property type="component" value="Chromosome"/>
</dbReference>
<sequence length="444" mass="53275">MQSVTTSRLEFPLHPAEESCPYDYWLPWLKNLALEIINQTHLSKRKGYKYSAEDFWEILILHSLMDLSLDEASDELNKLLWQKENATRRRKIQPRQFLGELVRRERKCPNGDQVRKYRQSLPLWILNRLNDMIFDAQLNYALQNGFISHQIDLLIDNTDQWYYGSERFPQNPFLTKGYNGPGTSRKRNYLGLMIKSKGTSLFVGIHLIKRKHSNVPKILHCIDRIIQHGFNVRAVIGDRWFPTYELLSELNPRGIHYIGPYRKWKPIKRLLERYLKKDIHYIQSYIVRGAPKKFYHLPGIHVWLIFTNRQGRRLRDIRQDFKQRRIDLTEAMKEIMVMMTTKPPPRCKKAQQGWASSICQKYDRRWQIETGFRDINRLGPPSNAHTNARKLTMRSVQYWLYNAWQIEKARRRRQHNMLKSWKRGPTLRQFSFIQTQLRLVEKKI</sequence>
<dbReference type="InterPro" id="IPR012337">
    <property type="entry name" value="RNaseH-like_sf"/>
</dbReference>
<evidence type="ECO:0000313" key="3">
    <source>
        <dbReference type="Proteomes" id="UP000321408"/>
    </source>
</evidence>
<keyword evidence="3" id="KW-1185">Reference proteome</keyword>
<dbReference type="SUPFAM" id="SSF53098">
    <property type="entry name" value="Ribonuclease H-like"/>
    <property type="match status" value="1"/>
</dbReference>
<dbReference type="EMBL" id="CP042905">
    <property type="protein sequence ID" value="QEE14423.1"/>
    <property type="molecule type" value="Genomic_DNA"/>
</dbReference>
<evidence type="ECO:0000259" key="1">
    <source>
        <dbReference type="Pfam" id="PF01609"/>
    </source>
</evidence>
<dbReference type="GO" id="GO:0003677">
    <property type="term" value="F:DNA binding"/>
    <property type="evidence" value="ECO:0007669"/>
    <property type="project" value="InterPro"/>
</dbReference>
<dbReference type="GO" id="GO:0006313">
    <property type="term" value="P:DNA transposition"/>
    <property type="evidence" value="ECO:0007669"/>
    <property type="project" value="InterPro"/>
</dbReference>
<proteinExistence type="predicted"/>
<dbReference type="OrthoDB" id="139719at2157"/>
<dbReference type="AlphaFoldDB" id="A0A5B9D610"/>
<feature type="domain" description="Transposase IS4-like" evidence="1">
    <location>
        <begin position="176"/>
        <end position="379"/>
    </location>
</feature>
<dbReference type="GO" id="GO:0004803">
    <property type="term" value="F:transposase activity"/>
    <property type="evidence" value="ECO:0007669"/>
    <property type="project" value="InterPro"/>
</dbReference>
<organism evidence="2 3">
    <name type="scientific">Promethearchaeum syntrophicum</name>
    <dbReference type="NCBI Taxonomy" id="2594042"/>
    <lineage>
        <taxon>Archaea</taxon>
        <taxon>Promethearchaeati</taxon>
        <taxon>Promethearchaeota</taxon>
        <taxon>Promethearchaeia</taxon>
        <taxon>Promethearchaeales</taxon>
        <taxon>Promethearchaeaceae</taxon>
        <taxon>Promethearchaeum</taxon>
    </lineage>
</organism>
<protein>
    <submittedName>
        <fullName evidence="2">Transposase</fullName>
    </submittedName>
</protein>
<accession>A0A5B9D610</accession>
<dbReference type="GeneID" id="41328239"/>
<name>A0A5B9D610_9ARCH</name>
<gene>
    <name evidence="2" type="ORF">DSAG12_00236</name>
</gene>
<reference evidence="2 3" key="1">
    <citation type="journal article" date="2020" name="Nature">
        <title>Isolation of an archaeon at the prokaryote-eukaryote interface.</title>
        <authorList>
            <person name="Imachi H."/>
            <person name="Nobu M.K."/>
            <person name="Nakahara N."/>
            <person name="Morono Y."/>
            <person name="Ogawara M."/>
            <person name="Takaki Y."/>
            <person name="Takano Y."/>
            <person name="Uematsu K."/>
            <person name="Ikuta T."/>
            <person name="Ito M."/>
            <person name="Matsui Y."/>
            <person name="Miyazaki M."/>
            <person name="Murata K."/>
            <person name="Saito Y."/>
            <person name="Sakai S."/>
            <person name="Song C."/>
            <person name="Tasumi E."/>
            <person name="Yamanaka Y."/>
            <person name="Yamaguchi T."/>
            <person name="Kamagata Y."/>
            <person name="Tamaki H."/>
            <person name="Takai K."/>
        </authorList>
    </citation>
    <scope>NUCLEOTIDE SEQUENCE [LARGE SCALE GENOMIC DNA]</scope>
    <source>
        <strain evidence="2 3">MK-D1</strain>
    </source>
</reference>
<evidence type="ECO:0000313" key="2">
    <source>
        <dbReference type="EMBL" id="QEE14423.1"/>
    </source>
</evidence>
<dbReference type="Pfam" id="PF01609">
    <property type="entry name" value="DDE_Tnp_1"/>
    <property type="match status" value="1"/>
</dbReference>